<feature type="compositionally biased region" description="Low complexity" evidence="1">
    <location>
        <begin position="322"/>
        <end position="345"/>
    </location>
</feature>
<comment type="caution">
    <text evidence="4">The sequence shown here is derived from an EMBL/GenBank/DDBJ whole genome shotgun (WGS) entry which is preliminary data.</text>
</comment>
<dbReference type="Proteomes" id="UP001530400">
    <property type="component" value="Unassembled WGS sequence"/>
</dbReference>
<feature type="chain" id="PRO_5044741661" evidence="3">
    <location>
        <begin position="26"/>
        <end position="362"/>
    </location>
</feature>
<dbReference type="AlphaFoldDB" id="A0ABD3NPE6"/>
<evidence type="ECO:0000256" key="2">
    <source>
        <dbReference type="SAM" id="Phobius"/>
    </source>
</evidence>
<dbReference type="EMBL" id="JALLPJ020001058">
    <property type="protein sequence ID" value="KAL3777188.1"/>
    <property type="molecule type" value="Genomic_DNA"/>
</dbReference>
<feature type="signal peptide" evidence="3">
    <location>
        <begin position="1"/>
        <end position="25"/>
    </location>
</feature>
<reference evidence="4 5" key="1">
    <citation type="submission" date="2024-10" db="EMBL/GenBank/DDBJ databases">
        <title>Updated reference genomes for cyclostephanoid diatoms.</title>
        <authorList>
            <person name="Roberts W.R."/>
            <person name="Alverson A.J."/>
        </authorList>
    </citation>
    <scope>NUCLEOTIDE SEQUENCE [LARGE SCALE GENOMIC DNA]</scope>
    <source>
        <strain evidence="4 5">AJA010-31</strain>
    </source>
</reference>
<accession>A0ABD3NPE6</accession>
<dbReference type="PROSITE" id="PS51257">
    <property type="entry name" value="PROKAR_LIPOPROTEIN"/>
    <property type="match status" value="1"/>
</dbReference>
<feature type="transmembrane region" description="Helical" evidence="2">
    <location>
        <begin position="275"/>
        <end position="296"/>
    </location>
</feature>
<keyword evidence="2" id="KW-0472">Membrane</keyword>
<keyword evidence="2" id="KW-0812">Transmembrane</keyword>
<keyword evidence="3" id="KW-0732">Signal</keyword>
<feature type="region of interest" description="Disordered" evidence="1">
    <location>
        <begin position="303"/>
        <end position="362"/>
    </location>
</feature>
<evidence type="ECO:0000313" key="4">
    <source>
        <dbReference type="EMBL" id="KAL3777188.1"/>
    </source>
</evidence>
<feature type="compositionally biased region" description="Basic and acidic residues" evidence="1">
    <location>
        <begin position="353"/>
        <end position="362"/>
    </location>
</feature>
<evidence type="ECO:0000256" key="3">
    <source>
        <dbReference type="SAM" id="SignalP"/>
    </source>
</evidence>
<keyword evidence="5" id="KW-1185">Reference proteome</keyword>
<evidence type="ECO:0000256" key="1">
    <source>
        <dbReference type="SAM" id="MobiDB-lite"/>
    </source>
</evidence>
<proteinExistence type="predicted"/>
<protein>
    <submittedName>
        <fullName evidence="4">Uncharacterized protein</fullName>
    </submittedName>
</protein>
<gene>
    <name evidence="4" type="ORF">ACHAWO_013069</name>
</gene>
<keyword evidence="2" id="KW-1133">Transmembrane helix</keyword>
<sequence length="362" mass="39867">MNKPRRLGVLSFLTTACTLLTSVRAGSSSSSSGLAPYYQNGSYDWMNSATNIAMKVEGCIWSTSDDNEDLGCMEDSSQDGTTYWYQMAMCRRAQVAYSVYASTSGSSSCSSSNFVGTFVTQDGLPEFAYILSQYDQNSPIGKDDAEDLPYCEAGNNGYYLSVGCASDGTFTIDNFSDAYCLERVSTYDYLSNVNSIFKKYFNSCYGIFDSQNDQYVKYSTAGALISYGKSCTSLDSPLCISNDRIDKVSSQVKFGGLQSATHTISNFNIANKAKYAMGTLCLIGSLFMFLGILFTNRRKRRAMMHRKLRAAKRERARRSSSKGRSSSSRNTSSRSRSGARSSSSRSRSRARPRKDDESGVFA</sequence>
<name>A0ABD3NPE6_9STRA</name>
<organism evidence="4 5">
    <name type="scientific">Cyclotella atomus</name>
    <dbReference type="NCBI Taxonomy" id="382360"/>
    <lineage>
        <taxon>Eukaryota</taxon>
        <taxon>Sar</taxon>
        <taxon>Stramenopiles</taxon>
        <taxon>Ochrophyta</taxon>
        <taxon>Bacillariophyta</taxon>
        <taxon>Coscinodiscophyceae</taxon>
        <taxon>Thalassiosirophycidae</taxon>
        <taxon>Stephanodiscales</taxon>
        <taxon>Stephanodiscaceae</taxon>
        <taxon>Cyclotella</taxon>
    </lineage>
</organism>
<evidence type="ECO:0000313" key="5">
    <source>
        <dbReference type="Proteomes" id="UP001530400"/>
    </source>
</evidence>
<feature type="compositionally biased region" description="Basic residues" evidence="1">
    <location>
        <begin position="303"/>
        <end position="321"/>
    </location>
</feature>